<evidence type="ECO:0000259" key="14">
    <source>
        <dbReference type="Pfam" id="PF00725"/>
    </source>
</evidence>
<name>A0A172Z625_9PSED</name>
<dbReference type="InterPro" id="IPR018376">
    <property type="entry name" value="Enoyl-CoA_hyd/isom_CS"/>
</dbReference>
<evidence type="ECO:0000313" key="16">
    <source>
        <dbReference type="EMBL" id="ANF87778.1"/>
    </source>
</evidence>
<dbReference type="STRING" id="219572.A7J50_4424"/>
<dbReference type="FunFam" id="3.40.50.720:FF:000009">
    <property type="entry name" value="Fatty oxidation complex, alpha subunit"/>
    <property type="match status" value="1"/>
</dbReference>
<dbReference type="PATRIC" id="fig|219572.3.peg.4546"/>
<dbReference type="FunFam" id="3.90.226.10:FF:000047">
    <property type="entry name" value="Probable 3-hydroxyacyl-CoA dehydrogenase"/>
    <property type="match status" value="1"/>
</dbReference>
<comment type="similarity">
    <text evidence="3">In the N-terminal section; belongs to the enoyl-CoA hydratase/isomerase family.</text>
</comment>
<accession>A0A172Z625</accession>
<keyword evidence="5" id="KW-0276">Fatty acid metabolism</keyword>
<dbReference type="PANTHER" id="PTHR43612">
    <property type="entry name" value="TRIFUNCTIONAL ENZYME SUBUNIT ALPHA"/>
    <property type="match status" value="1"/>
</dbReference>
<dbReference type="InterPro" id="IPR006108">
    <property type="entry name" value="3HC_DH_C"/>
</dbReference>
<evidence type="ECO:0000256" key="12">
    <source>
        <dbReference type="ARBA" id="ARBA00049556"/>
    </source>
</evidence>
<dbReference type="InterPro" id="IPR008927">
    <property type="entry name" value="6-PGluconate_DH-like_C_sf"/>
</dbReference>
<evidence type="ECO:0000313" key="17">
    <source>
        <dbReference type="Proteomes" id="UP000077829"/>
    </source>
</evidence>
<reference evidence="16 17" key="1">
    <citation type="submission" date="2016-05" db="EMBL/GenBank/DDBJ databases">
        <title>Complete genome sequence of Pseudomonas antarctica PAMC 27494.</title>
        <authorList>
            <person name="Lee J."/>
        </authorList>
    </citation>
    <scope>NUCLEOTIDE SEQUENCE [LARGE SCALE GENOMIC DNA]</scope>
    <source>
        <strain evidence="16 17">PAMC 27494</strain>
    </source>
</reference>
<evidence type="ECO:0000259" key="15">
    <source>
        <dbReference type="Pfam" id="PF02737"/>
    </source>
</evidence>
<evidence type="ECO:0000256" key="3">
    <source>
        <dbReference type="ARBA" id="ARBA00008750"/>
    </source>
</evidence>
<evidence type="ECO:0000256" key="4">
    <source>
        <dbReference type="ARBA" id="ARBA00012076"/>
    </source>
</evidence>
<dbReference type="GO" id="GO:0004300">
    <property type="term" value="F:enoyl-CoA hydratase activity"/>
    <property type="evidence" value="ECO:0007669"/>
    <property type="project" value="UniProtKB-EC"/>
</dbReference>
<feature type="domain" description="3-hydroxyacyl-CoA dehydrogenase C-terminal" evidence="14">
    <location>
        <begin position="499"/>
        <end position="599"/>
    </location>
</feature>
<evidence type="ECO:0000256" key="2">
    <source>
        <dbReference type="ARBA" id="ARBA00007005"/>
    </source>
</evidence>
<keyword evidence="8" id="KW-0520">NAD</keyword>
<comment type="similarity">
    <text evidence="2">In the central section; belongs to the 3-hydroxyacyl-CoA dehydrogenase family.</text>
</comment>
<dbReference type="CDD" id="cd06558">
    <property type="entry name" value="crotonase-like"/>
    <property type="match status" value="1"/>
</dbReference>
<keyword evidence="7" id="KW-0560">Oxidoreductase</keyword>
<proteinExistence type="inferred from homology"/>
<dbReference type="PROSITE" id="PS00166">
    <property type="entry name" value="ENOYL_COA_HYDRATASE"/>
    <property type="match status" value="1"/>
</dbReference>
<evidence type="ECO:0000256" key="13">
    <source>
        <dbReference type="RuleBase" id="RU003707"/>
    </source>
</evidence>
<protein>
    <recommendedName>
        <fullName evidence="4">enoyl-CoA hydratase</fullName>
        <ecNumber evidence="4">4.2.1.17</ecNumber>
    </recommendedName>
</protein>
<dbReference type="GO" id="GO:0016509">
    <property type="term" value="F:long-chain (3S)-3-hydroxyacyl-CoA dehydrogenase (NAD+) activity"/>
    <property type="evidence" value="ECO:0007669"/>
    <property type="project" value="TreeGrafter"/>
</dbReference>
<evidence type="ECO:0000256" key="10">
    <source>
        <dbReference type="ARBA" id="ARBA00023239"/>
    </source>
</evidence>
<dbReference type="Pfam" id="PF00725">
    <property type="entry name" value="3HCDH"/>
    <property type="match status" value="1"/>
</dbReference>
<dbReference type="InterPro" id="IPR050136">
    <property type="entry name" value="FA_oxidation_alpha_subunit"/>
</dbReference>
<dbReference type="EC" id="4.2.1.17" evidence="4"/>
<gene>
    <name evidence="16" type="ORF">A7J50_4424</name>
</gene>
<comment type="similarity">
    <text evidence="13">Belongs to the enoyl-CoA hydratase/isomerase family.</text>
</comment>
<comment type="pathway">
    <text evidence="1">Lipid metabolism; fatty acid beta-oxidation.</text>
</comment>
<feature type="domain" description="3-hydroxyacyl-CoA dehydrogenase NAD binding" evidence="15">
    <location>
        <begin position="318"/>
        <end position="496"/>
    </location>
</feature>
<dbReference type="UniPathway" id="UPA00659"/>
<dbReference type="RefSeq" id="WP_064453719.1">
    <property type="nucleotide sequence ID" value="NZ_CP015600.1"/>
</dbReference>
<dbReference type="Gene3D" id="3.40.50.720">
    <property type="entry name" value="NAD(P)-binding Rossmann-like Domain"/>
    <property type="match status" value="1"/>
</dbReference>
<evidence type="ECO:0000256" key="1">
    <source>
        <dbReference type="ARBA" id="ARBA00005005"/>
    </source>
</evidence>
<dbReference type="Pfam" id="PF00378">
    <property type="entry name" value="ECH_1"/>
    <property type="match status" value="1"/>
</dbReference>
<keyword evidence="9" id="KW-0443">Lipid metabolism</keyword>
<keyword evidence="6" id="KW-0442">Lipid degradation</keyword>
<dbReference type="KEGG" id="panr:A7J50_4424"/>
<organism evidence="16 17">
    <name type="scientific">Pseudomonas antarctica</name>
    <dbReference type="NCBI Taxonomy" id="219572"/>
    <lineage>
        <taxon>Bacteria</taxon>
        <taxon>Pseudomonadati</taxon>
        <taxon>Pseudomonadota</taxon>
        <taxon>Gammaproteobacteria</taxon>
        <taxon>Pseudomonadales</taxon>
        <taxon>Pseudomonadaceae</taxon>
        <taxon>Pseudomonas</taxon>
    </lineage>
</organism>
<dbReference type="InterPro" id="IPR029045">
    <property type="entry name" value="ClpP/crotonase-like_dom_sf"/>
</dbReference>
<dbReference type="GO" id="GO:0070403">
    <property type="term" value="F:NAD+ binding"/>
    <property type="evidence" value="ECO:0007669"/>
    <property type="project" value="InterPro"/>
</dbReference>
<dbReference type="SUPFAM" id="SSF51735">
    <property type="entry name" value="NAD(P)-binding Rossmann-fold domains"/>
    <property type="match status" value="1"/>
</dbReference>
<dbReference type="AlphaFoldDB" id="A0A172Z625"/>
<dbReference type="InterPro" id="IPR036291">
    <property type="entry name" value="NAD(P)-bd_dom_sf"/>
</dbReference>
<dbReference type="SUPFAM" id="SSF48179">
    <property type="entry name" value="6-phosphogluconate dehydrogenase C-terminal domain-like"/>
    <property type="match status" value="2"/>
</dbReference>
<evidence type="ECO:0000256" key="9">
    <source>
        <dbReference type="ARBA" id="ARBA00023098"/>
    </source>
</evidence>
<dbReference type="GO" id="GO:0006635">
    <property type="term" value="P:fatty acid beta-oxidation"/>
    <property type="evidence" value="ECO:0007669"/>
    <property type="project" value="UniProtKB-UniPathway"/>
</dbReference>
<keyword evidence="11" id="KW-0511">Multifunctional enzyme</keyword>
<evidence type="ECO:0000256" key="11">
    <source>
        <dbReference type="ARBA" id="ARBA00023268"/>
    </source>
</evidence>
<evidence type="ECO:0000256" key="5">
    <source>
        <dbReference type="ARBA" id="ARBA00022832"/>
    </source>
</evidence>
<dbReference type="SUPFAM" id="SSF52096">
    <property type="entry name" value="ClpP/crotonase"/>
    <property type="match status" value="1"/>
</dbReference>
<dbReference type="InterPro" id="IPR001753">
    <property type="entry name" value="Enoyl-CoA_hydra/iso"/>
</dbReference>
<dbReference type="InterPro" id="IPR006176">
    <property type="entry name" value="3-OHacyl-CoA_DH_NAD-bd"/>
</dbReference>
<dbReference type="EMBL" id="CP015600">
    <property type="protein sequence ID" value="ANF87778.1"/>
    <property type="molecule type" value="Genomic_DNA"/>
</dbReference>
<dbReference type="Gene3D" id="3.90.226.10">
    <property type="entry name" value="2-enoyl-CoA Hydratase, Chain A, domain 1"/>
    <property type="match status" value="1"/>
</dbReference>
<evidence type="ECO:0000256" key="7">
    <source>
        <dbReference type="ARBA" id="ARBA00023002"/>
    </source>
</evidence>
<sequence>MTEAIRYEKGQDQIVVLTLDMPGQSANTMNSVYREAMAATVARLEAEKDTLAGVVITSAKKTFFAGGDLNELIKVDTAHAKDFYAGVVVLKAQLRRLETLGKPVVAAINGAALGGGWEICLACHYRVALDDKSVQLGLPEVTLGLLPGGGGVVRMVRMLGLEKALPYLLEGKKVRAQQALQAGLINELAVDRDELLAKSRAWILANPEARQPWDNKGYQLPGGTPSNPKVAQMLAIAPSILRSKTQGCFPAPEKILCAAVEGAQVDFDTAHLIETRYFTELVTGQVAKNMIGTFWFQLNEINAGRSRPQGFAPYVTRKVGVLGAGMMGAGIAYVSACAGIEVVLKDVNLAAAEKGKAHSAALLDKQVSRGQLTAEQRESTLARIHPTQDDADLAGCDLIIEAVFEDRELKAKVSAAAQNVVGAGAVIASNTSTLPISGLAKAVPDQGKFIGLHFFSPVDKMPLVEIIKGALTSDETLARGFDFVLQIKKTPIVVNDSRGFFTSRVFGTFTNEGIAMLGEGVAAPMIETEARKAGMPVGPLAVSDEVSLSLMSHIRQQTAKDLQAEGKAVPTHPATRVIDLLVNEYKRVGKAAGGGFYDYPTGGQKHLWPELKARFEQPGNQISPQDVRDRLLFIQAIETVRCVEEGVLMSTADANVGSIFGIGFAAWSGGALQFINQYGLNDFIARARYLAEQYGERFSPPALLLEKAAQGTLFA</sequence>
<comment type="catalytic activity">
    <reaction evidence="12">
        <text>a (3S)-3-hydroxyacyl-CoA + NAD(+) = a 3-oxoacyl-CoA + NADH + H(+)</text>
        <dbReference type="Rhea" id="RHEA:22432"/>
        <dbReference type="ChEBI" id="CHEBI:15378"/>
        <dbReference type="ChEBI" id="CHEBI:57318"/>
        <dbReference type="ChEBI" id="CHEBI:57540"/>
        <dbReference type="ChEBI" id="CHEBI:57945"/>
        <dbReference type="ChEBI" id="CHEBI:90726"/>
        <dbReference type="EC" id="1.1.1.35"/>
    </reaction>
</comment>
<dbReference type="Pfam" id="PF02737">
    <property type="entry name" value="3HCDH_N"/>
    <property type="match status" value="1"/>
</dbReference>
<dbReference type="PANTHER" id="PTHR43612:SF3">
    <property type="entry name" value="TRIFUNCTIONAL ENZYME SUBUNIT ALPHA, MITOCHONDRIAL"/>
    <property type="match status" value="1"/>
</dbReference>
<dbReference type="FunFam" id="1.10.1040.50:FF:000005">
    <property type="entry name" value="Probable 3-hydroxyacyl-CoA dehydrogenase"/>
    <property type="match status" value="1"/>
</dbReference>
<dbReference type="Gene3D" id="1.10.1040.50">
    <property type="match status" value="1"/>
</dbReference>
<evidence type="ECO:0000256" key="8">
    <source>
        <dbReference type="ARBA" id="ARBA00023027"/>
    </source>
</evidence>
<keyword evidence="10" id="KW-0456">Lyase</keyword>
<evidence type="ECO:0000256" key="6">
    <source>
        <dbReference type="ARBA" id="ARBA00022963"/>
    </source>
</evidence>
<dbReference type="Proteomes" id="UP000077829">
    <property type="component" value="Chromosome"/>
</dbReference>